<dbReference type="HOGENOM" id="CLU_019796_1_0_0"/>
<dbReference type="InterPro" id="IPR006140">
    <property type="entry name" value="D-isomer_DH_NAD-bd"/>
</dbReference>
<dbReference type="PATRIC" id="fig|861299.3.peg.2854"/>
<reference evidence="7 8" key="1">
    <citation type="journal article" date="2014" name="Genome Announc.">
        <title>Genome Sequence and Methylome of Soil Bacterium Gemmatirosa kalamazoonensis KBS708T, a Member of the Rarely Cultivated Gemmatimonadetes Phylum.</title>
        <authorList>
            <person name="Debruyn J.M."/>
            <person name="Radosevich M."/>
            <person name="Wommack K.E."/>
            <person name="Polson S.W."/>
            <person name="Hauser L.J."/>
            <person name="Fawaz M.N."/>
            <person name="Korlach J."/>
            <person name="Tsai Y.C."/>
        </authorList>
    </citation>
    <scope>NUCLEOTIDE SEQUENCE [LARGE SCALE GENOMIC DNA]</scope>
    <source>
        <strain evidence="7 8">KBS708</strain>
    </source>
</reference>
<comment type="similarity">
    <text evidence="3">Belongs to the D-isomer specific 2-hydroxyacid dehydrogenase family.</text>
</comment>
<dbReference type="PROSITE" id="PS00671">
    <property type="entry name" value="D_2_HYDROXYACID_DH_3"/>
    <property type="match status" value="1"/>
</dbReference>
<dbReference type="InterPro" id="IPR036291">
    <property type="entry name" value="NAD(P)-bd_dom_sf"/>
</dbReference>
<keyword evidence="2" id="KW-0520">NAD</keyword>
<dbReference type="KEGG" id="gba:J421_2802"/>
<dbReference type="SUPFAM" id="SSF52283">
    <property type="entry name" value="Formate/glycerate dehydrogenase catalytic domain-like"/>
    <property type="match status" value="1"/>
</dbReference>
<dbReference type="InterPro" id="IPR029753">
    <property type="entry name" value="D-isomer_DH_CS"/>
</dbReference>
<protein>
    <submittedName>
        <fullName evidence="7">D-isomer specific 2-hydroxyacid dehydrogenase NAD-binding protein</fullName>
    </submittedName>
</protein>
<dbReference type="EMBL" id="CP007128">
    <property type="protein sequence ID" value="AHG90339.1"/>
    <property type="molecule type" value="Genomic_DNA"/>
</dbReference>
<evidence type="ECO:0000256" key="2">
    <source>
        <dbReference type="ARBA" id="ARBA00023027"/>
    </source>
</evidence>
<dbReference type="GO" id="GO:0051287">
    <property type="term" value="F:NAD binding"/>
    <property type="evidence" value="ECO:0007669"/>
    <property type="project" value="InterPro"/>
</dbReference>
<dbReference type="Proteomes" id="UP000019151">
    <property type="component" value="Chromosome"/>
</dbReference>
<organism evidence="7 8">
    <name type="scientific">Gemmatirosa kalamazoonensis</name>
    <dbReference type="NCBI Taxonomy" id="861299"/>
    <lineage>
        <taxon>Bacteria</taxon>
        <taxon>Pseudomonadati</taxon>
        <taxon>Gemmatimonadota</taxon>
        <taxon>Gemmatimonadia</taxon>
        <taxon>Gemmatimonadales</taxon>
        <taxon>Gemmatimonadaceae</taxon>
        <taxon>Gemmatirosa</taxon>
    </lineage>
</organism>
<keyword evidence="1 3" id="KW-0560">Oxidoreductase</keyword>
<dbReference type="Pfam" id="PF00389">
    <property type="entry name" value="2-Hacid_dh"/>
    <property type="match status" value="1"/>
</dbReference>
<feature type="compositionally biased region" description="Low complexity" evidence="4">
    <location>
        <begin position="19"/>
        <end position="28"/>
    </location>
</feature>
<dbReference type="Pfam" id="PF02826">
    <property type="entry name" value="2-Hacid_dh_C"/>
    <property type="match status" value="1"/>
</dbReference>
<dbReference type="GO" id="GO:0016616">
    <property type="term" value="F:oxidoreductase activity, acting on the CH-OH group of donors, NAD or NADP as acceptor"/>
    <property type="evidence" value="ECO:0007669"/>
    <property type="project" value="InterPro"/>
</dbReference>
<keyword evidence="8" id="KW-1185">Reference proteome</keyword>
<gene>
    <name evidence="7" type="ORF">J421_2802</name>
</gene>
<dbReference type="Gene3D" id="3.40.50.720">
    <property type="entry name" value="NAD(P)-binding Rossmann-like Domain"/>
    <property type="match status" value="2"/>
</dbReference>
<evidence type="ECO:0000259" key="6">
    <source>
        <dbReference type="Pfam" id="PF02826"/>
    </source>
</evidence>
<dbReference type="CDD" id="cd05300">
    <property type="entry name" value="2-Hacid_dh_1"/>
    <property type="match status" value="1"/>
</dbReference>
<dbReference type="AlphaFoldDB" id="W0RGW3"/>
<dbReference type="SUPFAM" id="SSF51735">
    <property type="entry name" value="NAD(P)-binding Rossmann-fold domains"/>
    <property type="match status" value="1"/>
</dbReference>
<evidence type="ECO:0000256" key="4">
    <source>
        <dbReference type="SAM" id="MobiDB-lite"/>
    </source>
</evidence>
<accession>W0RGW3</accession>
<evidence type="ECO:0000313" key="7">
    <source>
        <dbReference type="EMBL" id="AHG90339.1"/>
    </source>
</evidence>
<dbReference type="InParanoid" id="W0RGW3"/>
<dbReference type="PANTHER" id="PTHR43333">
    <property type="entry name" value="2-HACID_DH_C DOMAIN-CONTAINING PROTEIN"/>
    <property type="match status" value="1"/>
</dbReference>
<feature type="domain" description="D-isomer specific 2-hydroxyacid dehydrogenase NAD-binding" evidence="6">
    <location>
        <begin position="152"/>
        <end position="336"/>
    </location>
</feature>
<proteinExistence type="inferred from homology"/>
<dbReference type="eggNOG" id="COG0111">
    <property type="taxonomic scope" value="Bacteria"/>
</dbReference>
<evidence type="ECO:0000256" key="3">
    <source>
        <dbReference type="RuleBase" id="RU003719"/>
    </source>
</evidence>
<evidence type="ECO:0000259" key="5">
    <source>
        <dbReference type="Pfam" id="PF00389"/>
    </source>
</evidence>
<evidence type="ECO:0000313" key="8">
    <source>
        <dbReference type="Proteomes" id="UP000019151"/>
    </source>
</evidence>
<dbReference type="InterPro" id="IPR006139">
    <property type="entry name" value="D-isomer_2_OHA_DH_cat_dom"/>
</dbReference>
<dbReference type="STRING" id="861299.J421_2802"/>
<feature type="domain" description="D-isomer specific 2-hydroxyacid dehydrogenase catalytic" evidence="5">
    <location>
        <begin position="77"/>
        <end position="368"/>
    </location>
</feature>
<feature type="region of interest" description="Disordered" evidence="4">
    <location>
        <begin position="1"/>
        <end position="28"/>
    </location>
</feature>
<evidence type="ECO:0000256" key="1">
    <source>
        <dbReference type="ARBA" id="ARBA00023002"/>
    </source>
</evidence>
<dbReference type="RefSeq" id="WP_148306315.1">
    <property type="nucleotide sequence ID" value="NZ_CP007128.1"/>
</dbReference>
<sequence>MSSGLGTRDSGLGKESSPESRVPSPESRLVVADVRARAPAWTLTPEAEARLRAAVPEGWALHLVEAETISDGDGNPAPSPEVVDAIADAEVYFGFGMSAPLLAAAQQLRWVQSAAAGVKSLLGLGLPEQGILLTNAAGIHAAPMADLVLGGVIHFLRGFDVAVAQQREAQWVREPWVNPAAGAVDVRPREVADCRVLIFGAGGIGQAVARRFAALGACCVGVRRRPELGAPAGFERVVGDEALDDELRRADVVVLSAPATASTERVLDGRRLGLLQPGAIVVNVARGTLVDETALAEALAAGRLRGAVLDVYTQEPLPAASPLWRLPNVLATPHVSAVSPARFWDRMLALFLENWGRYRRGERLLNLVDASAGY</sequence>
<dbReference type="OrthoDB" id="9805416at2"/>
<dbReference type="PANTHER" id="PTHR43333:SF1">
    <property type="entry name" value="D-ISOMER SPECIFIC 2-HYDROXYACID DEHYDROGENASE NAD-BINDING DOMAIN-CONTAINING PROTEIN"/>
    <property type="match status" value="1"/>
</dbReference>
<name>W0RGW3_9BACT</name>